<protein>
    <submittedName>
        <fullName evidence="10">Late histone H1</fullName>
    </submittedName>
</protein>
<evidence type="ECO:0000313" key="10">
    <source>
        <dbReference type="EMBL" id="ODM88849.1"/>
    </source>
</evidence>
<dbReference type="InterPro" id="IPR036388">
    <property type="entry name" value="WH-like_DNA-bd_sf"/>
</dbReference>
<evidence type="ECO:0000256" key="2">
    <source>
        <dbReference type="ARBA" id="ARBA00004123"/>
    </source>
</evidence>
<gene>
    <name evidence="10" type="ORF">Ocin01_17832</name>
</gene>
<dbReference type="OMA" id="AERCHKW"/>
<dbReference type="GO" id="GO:0006334">
    <property type="term" value="P:nucleosome assembly"/>
    <property type="evidence" value="ECO:0007669"/>
    <property type="project" value="InterPro"/>
</dbReference>
<comment type="similarity">
    <text evidence="7">Belongs to the histone H1/H5 family.</text>
</comment>
<dbReference type="SMART" id="SM00526">
    <property type="entry name" value="H15"/>
    <property type="match status" value="1"/>
</dbReference>
<evidence type="ECO:0000256" key="3">
    <source>
        <dbReference type="ARBA" id="ARBA00004286"/>
    </source>
</evidence>
<dbReference type="GO" id="GO:0030527">
    <property type="term" value="F:structural constituent of chromatin"/>
    <property type="evidence" value="ECO:0007669"/>
    <property type="project" value="InterPro"/>
</dbReference>
<evidence type="ECO:0000259" key="9">
    <source>
        <dbReference type="PROSITE" id="PS51504"/>
    </source>
</evidence>
<evidence type="ECO:0000256" key="4">
    <source>
        <dbReference type="ARBA" id="ARBA00022454"/>
    </source>
</evidence>
<dbReference type="GO" id="GO:0031492">
    <property type="term" value="F:nucleosomal DNA binding"/>
    <property type="evidence" value="ECO:0007669"/>
    <property type="project" value="TreeGrafter"/>
</dbReference>
<organism evidence="10 11">
    <name type="scientific">Orchesella cincta</name>
    <name type="common">Springtail</name>
    <name type="synonym">Podura cincta</name>
    <dbReference type="NCBI Taxonomy" id="48709"/>
    <lineage>
        <taxon>Eukaryota</taxon>
        <taxon>Metazoa</taxon>
        <taxon>Ecdysozoa</taxon>
        <taxon>Arthropoda</taxon>
        <taxon>Hexapoda</taxon>
        <taxon>Collembola</taxon>
        <taxon>Entomobryomorpha</taxon>
        <taxon>Entomobryoidea</taxon>
        <taxon>Orchesellidae</taxon>
        <taxon>Orchesellinae</taxon>
        <taxon>Orchesella</taxon>
    </lineage>
</organism>
<dbReference type="GO" id="GO:0030261">
    <property type="term" value="P:chromosome condensation"/>
    <property type="evidence" value="ECO:0007669"/>
    <property type="project" value="TreeGrafter"/>
</dbReference>
<dbReference type="AlphaFoldDB" id="A0A1D2M7B5"/>
<evidence type="ECO:0000256" key="8">
    <source>
        <dbReference type="SAM" id="MobiDB-lite"/>
    </source>
</evidence>
<dbReference type="InterPro" id="IPR036390">
    <property type="entry name" value="WH_DNA-bd_sf"/>
</dbReference>
<evidence type="ECO:0000256" key="7">
    <source>
        <dbReference type="RuleBase" id="RU003894"/>
    </source>
</evidence>
<dbReference type="InterPro" id="IPR005819">
    <property type="entry name" value="H1/H5"/>
</dbReference>
<feature type="compositionally biased region" description="Basic and acidic residues" evidence="8">
    <location>
        <begin position="70"/>
        <end position="81"/>
    </location>
</feature>
<evidence type="ECO:0000313" key="11">
    <source>
        <dbReference type="Proteomes" id="UP000094527"/>
    </source>
</evidence>
<keyword evidence="4 7" id="KW-0158">Chromosome</keyword>
<dbReference type="InterPro" id="IPR005818">
    <property type="entry name" value="Histone_H1/H5_H15"/>
</dbReference>
<dbReference type="GO" id="GO:0000786">
    <property type="term" value="C:nucleosome"/>
    <property type="evidence" value="ECO:0007669"/>
    <property type="project" value="InterPro"/>
</dbReference>
<dbReference type="EMBL" id="LJIJ01003115">
    <property type="protein sequence ID" value="ODM88849.1"/>
    <property type="molecule type" value="Genomic_DNA"/>
</dbReference>
<dbReference type="FunFam" id="1.10.10.10:FF:000140">
    <property type="entry name" value="Histone H1.0"/>
    <property type="match status" value="1"/>
</dbReference>
<dbReference type="PANTHER" id="PTHR11467">
    <property type="entry name" value="HISTONE H1"/>
    <property type="match status" value="1"/>
</dbReference>
<accession>A0A1D2M7B5</accession>
<dbReference type="STRING" id="48709.A0A1D2M7B5"/>
<comment type="caution">
    <text evidence="10">The sequence shown here is derived from an EMBL/GenBank/DDBJ whole genome shotgun (WGS) entry which is preliminary data.</text>
</comment>
<reference evidence="10 11" key="1">
    <citation type="journal article" date="2016" name="Genome Biol. Evol.">
        <title>Gene Family Evolution Reflects Adaptation to Soil Environmental Stressors in the Genome of the Collembolan Orchesella cincta.</title>
        <authorList>
            <person name="Faddeeva-Vakhrusheva A."/>
            <person name="Derks M.F."/>
            <person name="Anvar S.Y."/>
            <person name="Agamennone V."/>
            <person name="Suring W."/>
            <person name="Smit S."/>
            <person name="van Straalen N.M."/>
            <person name="Roelofs D."/>
        </authorList>
    </citation>
    <scope>NUCLEOTIDE SEQUENCE [LARGE SCALE GENOMIC DNA]</scope>
    <source>
        <tissue evidence="10">Mixed pool</tissue>
    </source>
</reference>
<keyword evidence="5 7" id="KW-0238">DNA-binding</keyword>
<keyword evidence="6 7" id="KW-0539">Nucleus</keyword>
<dbReference type="OrthoDB" id="10070184at2759"/>
<dbReference type="Proteomes" id="UP000094527">
    <property type="component" value="Unassembled WGS sequence"/>
</dbReference>
<evidence type="ECO:0000256" key="5">
    <source>
        <dbReference type="ARBA" id="ARBA00023125"/>
    </source>
</evidence>
<dbReference type="PRINTS" id="PR00624">
    <property type="entry name" value="HISTONEH5"/>
</dbReference>
<feature type="compositionally biased region" description="Polar residues" evidence="8">
    <location>
        <begin position="107"/>
        <end position="124"/>
    </location>
</feature>
<name>A0A1D2M7B5_ORCCI</name>
<dbReference type="SUPFAM" id="SSF46785">
    <property type="entry name" value="Winged helix' DNA-binding domain"/>
    <property type="match status" value="1"/>
</dbReference>
<comment type="subcellular location">
    <subcellularLocation>
        <location evidence="3">Chromosome</location>
    </subcellularLocation>
    <subcellularLocation>
        <location evidence="2 7">Nucleus</location>
    </subcellularLocation>
</comment>
<keyword evidence="11" id="KW-1185">Reference proteome</keyword>
<dbReference type="GO" id="GO:0045910">
    <property type="term" value="P:negative regulation of DNA recombination"/>
    <property type="evidence" value="ECO:0007669"/>
    <property type="project" value="TreeGrafter"/>
</dbReference>
<dbReference type="PANTHER" id="PTHR11467:SF20">
    <property type="entry name" value="H15 DOMAIN-CONTAINING PROTEIN-RELATED"/>
    <property type="match status" value="1"/>
</dbReference>
<evidence type="ECO:0000256" key="1">
    <source>
        <dbReference type="ARBA" id="ARBA00002809"/>
    </source>
</evidence>
<feature type="domain" description="H15" evidence="9">
    <location>
        <begin position="1"/>
        <end position="68"/>
    </location>
</feature>
<dbReference type="Pfam" id="PF00538">
    <property type="entry name" value="Linker_histone"/>
    <property type="match status" value="1"/>
</dbReference>
<evidence type="ECO:0000256" key="6">
    <source>
        <dbReference type="ARBA" id="ARBA00023242"/>
    </source>
</evidence>
<sequence length="124" mass="13151">MVIEAITKLSEKGGSSLQAIKKYIADVHKVDVEKQGTFIKKALKKAVESGKLTQPKGKGAAGSFKLAVKPKPEKKPAGEKKPKAKKPKAAGSPKKAAKKPAAKKGYSKSSFTKTQESQGTKSRC</sequence>
<feature type="region of interest" description="Disordered" evidence="8">
    <location>
        <begin position="46"/>
        <end position="124"/>
    </location>
</feature>
<comment type="function">
    <text evidence="1">Histones H1 are necessary for the condensation of nucleosome chains into higher-order structures.</text>
</comment>
<dbReference type="GO" id="GO:0003690">
    <property type="term" value="F:double-stranded DNA binding"/>
    <property type="evidence" value="ECO:0007669"/>
    <property type="project" value="TreeGrafter"/>
</dbReference>
<feature type="compositionally biased region" description="Basic residues" evidence="8">
    <location>
        <begin position="95"/>
        <end position="106"/>
    </location>
</feature>
<dbReference type="GO" id="GO:0005634">
    <property type="term" value="C:nucleus"/>
    <property type="evidence" value="ECO:0007669"/>
    <property type="project" value="UniProtKB-SubCell"/>
</dbReference>
<proteinExistence type="inferred from homology"/>
<dbReference type="Gene3D" id="1.10.10.10">
    <property type="entry name" value="Winged helix-like DNA-binding domain superfamily/Winged helix DNA-binding domain"/>
    <property type="match status" value="1"/>
</dbReference>
<dbReference type="PROSITE" id="PS51504">
    <property type="entry name" value="H15"/>
    <property type="match status" value="1"/>
</dbReference>
<dbReference type="CDD" id="cd00073">
    <property type="entry name" value="H15"/>
    <property type="match status" value="1"/>
</dbReference>